<protein>
    <submittedName>
        <fullName evidence="3">3-ketoacyl-ACP reductase</fullName>
    </submittedName>
    <submittedName>
        <fullName evidence="5">Glucose 1-dehydrogenase</fullName>
        <ecNumber evidence="5">1.1.1.47</ecNumber>
    </submittedName>
</protein>
<dbReference type="Proteomes" id="UP001387110">
    <property type="component" value="Unassembled WGS sequence"/>
</dbReference>
<dbReference type="Proteomes" id="UP000072605">
    <property type="component" value="Unassembled WGS sequence"/>
</dbReference>
<evidence type="ECO:0000313" key="6">
    <source>
        <dbReference type="Proteomes" id="UP000053797"/>
    </source>
</evidence>
<reference evidence="5 8" key="3">
    <citation type="submission" date="2023-12" db="EMBL/GenBank/DDBJ databases">
        <authorList>
            <person name="Easwaran N."/>
            <person name="Lazarus H.P.S."/>
        </authorList>
    </citation>
    <scope>NUCLEOTIDE SEQUENCE [LARGE SCALE GENOMIC DNA]</scope>
    <source>
        <strain evidence="5 8">VIT-2023</strain>
    </source>
</reference>
<evidence type="ECO:0000313" key="3">
    <source>
        <dbReference type="EMBL" id="KSU49126.1"/>
    </source>
</evidence>
<reference evidence="4 7" key="2">
    <citation type="journal article" date="2016" name="Front. Microbiol.">
        <title>Genomic Resource of Rice Seed Associated Bacteria.</title>
        <authorList>
            <person name="Midha S."/>
            <person name="Bansal K."/>
            <person name="Sharma S."/>
            <person name="Kumar N."/>
            <person name="Patil P.P."/>
            <person name="Chaudhry V."/>
            <person name="Patil P.B."/>
        </authorList>
    </citation>
    <scope>NUCLEOTIDE SEQUENCE [LARGE SCALE GENOMIC DNA]</scope>
    <source>
        <strain evidence="4 7">RSA11</strain>
    </source>
</reference>
<dbReference type="InterPro" id="IPR020904">
    <property type="entry name" value="Sc_DH/Rdtase_CS"/>
</dbReference>
<keyword evidence="8" id="KW-1185">Reference proteome</keyword>
<dbReference type="FunFam" id="3.40.50.720:FF:000084">
    <property type="entry name" value="Short-chain dehydrogenase reductase"/>
    <property type="match status" value="1"/>
</dbReference>
<dbReference type="EMBL" id="JBAWKY010000002">
    <property type="protein sequence ID" value="MEI4462370.1"/>
    <property type="molecule type" value="Genomic_DNA"/>
</dbReference>
<comment type="caution">
    <text evidence="3">The sequence shown here is derived from an EMBL/GenBank/DDBJ whole genome shotgun (WGS) entry which is preliminary data.</text>
</comment>
<dbReference type="Proteomes" id="UP000053797">
    <property type="component" value="Unassembled WGS sequence"/>
</dbReference>
<evidence type="ECO:0000313" key="8">
    <source>
        <dbReference type="Proteomes" id="UP001387110"/>
    </source>
</evidence>
<evidence type="ECO:0000313" key="7">
    <source>
        <dbReference type="Proteomes" id="UP000072605"/>
    </source>
</evidence>
<gene>
    <name evidence="3" type="ORF">AS033_07050</name>
    <name evidence="4" type="ORF">RSA11_00615</name>
    <name evidence="5" type="ORF">SZL87_08055</name>
</gene>
<dbReference type="GO" id="GO:0047936">
    <property type="term" value="F:glucose 1-dehydrogenase [NAD(P)+] activity"/>
    <property type="evidence" value="ECO:0007669"/>
    <property type="project" value="UniProtKB-EC"/>
</dbReference>
<dbReference type="SUPFAM" id="SSF51735">
    <property type="entry name" value="NAD(P)-binding Rossmann-fold domains"/>
    <property type="match status" value="1"/>
</dbReference>
<accession>A0A0V8GG74</accession>
<evidence type="ECO:0000256" key="2">
    <source>
        <dbReference type="ARBA" id="ARBA00023002"/>
    </source>
</evidence>
<dbReference type="InterPro" id="IPR036291">
    <property type="entry name" value="NAD(P)-bd_dom_sf"/>
</dbReference>
<evidence type="ECO:0000313" key="5">
    <source>
        <dbReference type="EMBL" id="MEI4462370.1"/>
    </source>
</evidence>
<keyword evidence="2 5" id="KW-0560">Oxidoreductase</keyword>
<dbReference type="EMBL" id="LNQL01000002">
    <property type="protein sequence ID" value="KSU49126.1"/>
    <property type="molecule type" value="Genomic_DNA"/>
</dbReference>
<dbReference type="InterPro" id="IPR002347">
    <property type="entry name" value="SDR_fam"/>
</dbReference>
<organism evidence="3 6">
    <name type="scientific">Exiguobacterium indicum</name>
    <dbReference type="NCBI Taxonomy" id="296995"/>
    <lineage>
        <taxon>Bacteria</taxon>
        <taxon>Bacillati</taxon>
        <taxon>Bacillota</taxon>
        <taxon>Bacilli</taxon>
        <taxon>Bacillales</taxon>
        <taxon>Bacillales Family XII. Incertae Sedis</taxon>
        <taxon>Exiguobacterium</taxon>
    </lineage>
</organism>
<dbReference type="PROSITE" id="PS00061">
    <property type="entry name" value="ADH_SHORT"/>
    <property type="match status" value="1"/>
</dbReference>
<evidence type="ECO:0000313" key="4">
    <source>
        <dbReference type="EMBL" id="KTR28609.1"/>
    </source>
</evidence>
<dbReference type="EC" id="1.1.1.47" evidence="5"/>
<evidence type="ECO:0000256" key="1">
    <source>
        <dbReference type="ARBA" id="ARBA00006484"/>
    </source>
</evidence>
<dbReference type="PRINTS" id="PR00081">
    <property type="entry name" value="GDHRDH"/>
</dbReference>
<dbReference type="GO" id="GO:0008206">
    <property type="term" value="P:bile acid metabolic process"/>
    <property type="evidence" value="ECO:0007669"/>
    <property type="project" value="UniProtKB-ARBA"/>
</dbReference>
<dbReference type="Pfam" id="PF13561">
    <property type="entry name" value="adh_short_C2"/>
    <property type="match status" value="1"/>
</dbReference>
<dbReference type="GeneID" id="90835969"/>
<reference evidence="3 6" key="1">
    <citation type="journal article" date="2015" name="Int. J. Syst. Evol. Microbiol.">
        <title>Exiguobacterium enclense sp. nov., isolated from sediment.</title>
        <authorList>
            <person name="Dastager S.G."/>
            <person name="Mawlankar R."/>
            <person name="Sonalkar V.V."/>
            <person name="Thorat M.N."/>
            <person name="Mual P."/>
            <person name="Verma A."/>
            <person name="Krishnamurthi S."/>
            <person name="Tang S.K."/>
            <person name="Li W.J."/>
        </authorList>
    </citation>
    <scope>NUCLEOTIDE SEQUENCE [LARGE SCALE GENOMIC DNA]</scope>
    <source>
        <strain evidence="3 6">NIO-1109</strain>
    </source>
</reference>
<dbReference type="PANTHER" id="PTHR24321">
    <property type="entry name" value="DEHYDROGENASES, SHORT CHAIN"/>
    <property type="match status" value="1"/>
</dbReference>
<dbReference type="OrthoDB" id="9803333at2"/>
<dbReference type="Gene3D" id="3.40.50.720">
    <property type="entry name" value="NAD(P)-binding Rossmann-like Domain"/>
    <property type="match status" value="1"/>
</dbReference>
<name>A0A0V8GG74_9BACL</name>
<dbReference type="PANTHER" id="PTHR24321:SF8">
    <property type="entry name" value="ESTRADIOL 17-BETA-DEHYDROGENASE 8-RELATED"/>
    <property type="match status" value="1"/>
</dbReference>
<sequence>MNHVNQTVIITGAANGIGAELARTYAAHGANVVLADIDQMTGDELVQQIEEDGGTAYFYHLDIQHEKDVQLLIEKAIEHTGRIDIVINNAGIMIRKPLLELSLEEWDRVHHTNLRSIFLTTKAATPYLKQSKSGGRIINLASTRAFMSEPHTESYASTKGGIFALTHALAVSLGEDGILVNAIAPGWIETGDYQELSPEDHSQHPAGRVGKPSDVARAALYLTHPDNDFLTGETLVLDGGMTRKMIYEE</sequence>
<dbReference type="EMBL" id="LDQV01000003">
    <property type="protein sequence ID" value="KTR28609.1"/>
    <property type="molecule type" value="Genomic_DNA"/>
</dbReference>
<dbReference type="RefSeq" id="WP_023467453.1">
    <property type="nucleotide sequence ID" value="NZ_FMYN01000002.1"/>
</dbReference>
<dbReference type="NCBIfam" id="NF005559">
    <property type="entry name" value="PRK07231.1"/>
    <property type="match status" value="1"/>
</dbReference>
<dbReference type="PRINTS" id="PR00080">
    <property type="entry name" value="SDRFAMILY"/>
</dbReference>
<proteinExistence type="inferred from homology"/>
<comment type="similarity">
    <text evidence="1">Belongs to the short-chain dehydrogenases/reductases (SDR) family.</text>
</comment>
<dbReference type="AlphaFoldDB" id="A0A0V8GG74"/>